<dbReference type="AlphaFoldDB" id="A0A7X1SS23"/>
<comment type="caution">
    <text evidence="2">The sequence shown here is derived from an EMBL/GenBank/DDBJ whole genome shotgun (WGS) entry which is preliminary data.</text>
</comment>
<reference evidence="2 3" key="1">
    <citation type="submission" date="2019-10" db="EMBL/GenBank/DDBJ databases">
        <title>Gluconobacter aidae sp. nov., a novel species of acetic acid bacteria isolated in Thailand.</title>
        <authorList>
            <person name="Yukphan P."/>
            <person name="Charoenyingcharoen P."/>
            <person name="Malimas S."/>
            <person name="Muramatsu Y."/>
            <person name="Nakagawa Y."/>
            <person name="Tanasupawat S."/>
            <person name="Yamada Y."/>
        </authorList>
    </citation>
    <scope>NUCLEOTIDE SEQUENCE [LARGE SCALE GENOMIC DNA]</scope>
    <source>
        <strain evidence="2 3">AC10</strain>
    </source>
</reference>
<organism evidence="2 3">
    <name type="scientific">Gluconobacter aidae</name>
    <dbReference type="NCBI Taxonomy" id="2662454"/>
    <lineage>
        <taxon>Bacteria</taxon>
        <taxon>Pseudomonadati</taxon>
        <taxon>Pseudomonadota</taxon>
        <taxon>Alphaproteobacteria</taxon>
        <taxon>Acetobacterales</taxon>
        <taxon>Acetobacteraceae</taxon>
        <taxon>Gluconobacter</taxon>
    </lineage>
</organism>
<evidence type="ECO:0000313" key="2">
    <source>
        <dbReference type="EMBL" id="MQR98895.1"/>
    </source>
</evidence>
<keyword evidence="1" id="KW-0732">Signal</keyword>
<feature type="signal peptide" evidence="1">
    <location>
        <begin position="1"/>
        <end position="20"/>
    </location>
</feature>
<name>A0A7X1SS23_9PROT</name>
<protein>
    <submittedName>
        <fullName evidence="2">Uncharacterized protein</fullName>
    </submittedName>
</protein>
<evidence type="ECO:0000256" key="1">
    <source>
        <dbReference type="SAM" id="SignalP"/>
    </source>
</evidence>
<sequence length="98" mass="11275">MLGRIVAILFMLSSIFCAQADDGLVVRGYNTTQIKNTVEEIFHFQYGRQIPRWNSKVCTQFIGVPREFSGYFGRYLAQKFHVFGIATTQKCTLPNLYI</sequence>
<gene>
    <name evidence="2" type="ORF">GFJ39_06685</name>
</gene>
<keyword evidence="3" id="KW-1185">Reference proteome</keyword>
<dbReference type="EMBL" id="WIPH01000011">
    <property type="protein sequence ID" value="MQR98895.1"/>
    <property type="molecule type" value="Genomic_DNA"/>
</dbReference>
<dbReference type="Proteomes" id="UP000432209">
    <property type="component" value="Unassembled WGS sequence"/>
</dbReference>
<feature type="chain" id="PRO_5030652780" evidence="1">
    <location>
        <begin position="21"/>
        <end position="98"/>
    </location>
</feature>
<feature type="non-terminal residue" evidence="2">
    <location>
        <position position="98"/>
    </location>
</feature>
<accession>A0A7X1SS23</accession>
<proteinExistence type="predicted"/>
<evidence type="ECO:0000313" key="3">
    <source>
        <dbReference type="Proteomes" id="UP000432209"/>
    </source>
</evidence>